<dbReference type="RefSeq" id="WP_380106071.1">
    <property type="nucleotide sequence ID" value="NZ_JBHSIH010000001.1"/>
</dbReference>
<name>A0ABW5EU95_9BURK</name>
<sequence length="97" mass="10435">MTPLTELWQSAITWLATHAVTPTVHWLGIAQVAGDPRDCRGGTDCRAAVVADCGRDATTGEPDSGQALGYMRLTTVDHNYTLLMLLGHAVRPVPVHQ</sequence>
<keyword evidence="2" id="KW-1185">Reference proteome</keyword>
<protein>
    <submittedName>
        <fullName evidence="1">Uncharacterized protein</fullName>
    </submittedName>
</protein>
<accession>A0ABW5EU95</accession>
<proteinExistence type="predicted"/>
<comment type="caution">
    <text evidence="1">The sequence shown here is derived from an EMBL/GenBank/DDBJ whole genome shotgun (WGS) entry which is preliminary data.</text>
</comment>
<dbReference type="EMBL" id="JBHUIG010000019">
    <property type="protein sequence ID" value="MFD2320414.1"/>
    <property type="molecule type" value="Genomic_DNA"/>
</dbReference>
<organism evidence="1 2">
    <name type="scientific">Delftia deserti</name>
    <dbReference type="NCBI Taxonomy" id="1651218"/>
    <lineage>
        <taxon>Bacteria</taxon>
        <taxon>Pseudomonadati</taxon>
        <taxon>Pseudomonadota</taxon>
        <taxon>Betaproteobacteria</taxon>
        <taxon>Burkholderiales</taxon>
        <taxon>Comamonadaceae</taxon>
        <taxon>Delftia</taxon>
    </lineage>
</organism>
<evidence type="ECO:0000313" key="2">
    <source>
        <dbReference type="Proteomes" id="UP001597287"/>
    </source>
</evidence>
<dbReference type="Proteomes" id="UP001597287">
    <property type="component" value="Unassembled WGS sequence"/>
</dbReference>
<gene>
    <name evidence="1" type="ORF">ACFSPV_17065</name>
</gene>
<reference evidence="2" key="1">
    <citation type="journal article" date="2019" name="Int. J. Syst. Evol. Microbiol.">
        <title>The Global Catalogue of Microorganisms (GCM) 10K type strain sequencing project: providing services to taxonomists for standard genome sequencing and annotation.</title>
        <authorList>
            <consortium name="The Broad Institute Genomics Platform"/>
            <consortium name="The Broad Institute Genome Sequencing Center for Infectious Disease"/>
            <person name="Wu L."/>
            <person name="Ma J."/>
        </authorList>
    </citation>
    <scope>NUCLEOTIDE SEQUENCE [LARGE SCALE GENOMIC DNA]</scope>
    <source>
        <strain evidence="2">CCUG 62793</strain>
    </source>
</reference>
<evidence type="ECO:0000313" key="1">
    <source>
        <dbReference type="EMBL" id="MFD2320414.1"/>
    </source>
</evidence>